<reference evidence="9 10" key="1">
    <citation type="submission" date="2019-11" db="EMBL/GenBank/DDBJ databases">
        <authorList>
            <person name="Khan S.A."/>
            <person name="Jeon C.O."/>
            <person name="Chun B.H."/>
        </authorList>
    </citation>
    <scope>NUCLEOTIDE SEQUENCE [LARGE SCALE GENOMIC DNA]</scope>
    <source>
        <strain evidence="9 10">IMCC 1097</strain>
    </source>
</reference>
<dbReference type="Pfam" id="PF03918">
    <property type="entry name" value="CcmH"/>
    <property type="match status" value="1"/>
</dbReference>
<evidence type="ECO:0000256" key="3">
    <source>
        <dbReference type="ARBA" id="ARBA00022723"/>
    </source>
</evidence>
<keyword evidence="7" id="KW-1133">Transmembrane helix</keyword>
<protein>
    <recommendedName>
        <fullName evidence="7">Cytochrome c-type biogenesis protein</fullName>
    </recommendedName>
</protein>
<accession>A0A5Q2Q917</accession>
<comment type="function">
    <text evidence="7">Possible subunit of a heme lyase.</text>
</comment>
<dbReference type="PANTHER" id="PTHR47870">
    <property type="entry name" value="CYTOCHROME C-TYPE BIOGENESIS PROTEIN CCMH"/>
    <property type="match status" value="1"/>
</dbReference>
<keyword evidence="7" id="KW-0812">Transmembrane</keyword>
<evidence type="ECO:0000256" key="1">
    <source>
        <dbReference type="ARBA" id="ARBA00010342"/>
    </source>
</evidence>
<dbReference type="OrthoDB" id="9804975at2"/>
<keyword evidence="5" id="KW-0201">Cytochrome c-type biogenesis</keyword>
<name>A0A5Q2Q917_9GAMM</name>
<dbReference type="FunFam" id="1.10.8.640:FF:000001">
    <property type="entry name" value="Cytochrome c-type biogenesis protein"/>
    <property type="match status" value="1"/>
</dbReference>
<evidence type="ECO:0000256" key="2">
    <source>
        <dbReference type="ARBA" id="ARBA00022617"/>
    </source>
</evidence>
<organism evidence="9 10">
    <name type="scientific">Litorivicinus lipolyticus</name>
    <dbReference type="NCBI Taxonomy" id="418701"/>
    <lineage>
        <taxon>Bacteria</taxon>
        <taxon>Pseudomonadati</taxon>
        <taxon>Pseudomonadota</taxon>
        <taxon>Gammaproteobacteria</taxon>
        <taxon>Oceanospirillales</taxon>
        <taxon>Litorivicinaceae</taxon>
        <taxon>Litorivicinus</taxon>
    </lineage>
</organism>
<dbReference type="InterPro" id="IPR005616">
    <property type="entry name" value="CcmH/CycL/Ccl2/NrfF_N"/>
</dbReference>
<feature type="signal peptide" evidence="7">
    <location>
        <begin position="1"/>
        <end position="17"/>
    </location>
</feature>
<keyword evidence="6 7" id="KW-0408">Iron</keyword>
<feature type="domain" description="CcmH/CycL/Ccl2/NrfF N-terminal" evidence="8">
    <location>
        <begin position="7"/>
        <end position="136"/>
    </location>
</feature>
<evidence type="ECO:0000256" key="6">
    <source>
        <dbReference type="ARBA" id="ARBA00023004"/>
    </source>
</evidence>
<dbReference type="AlphaFoldDB" id="A0A5Q2Q917"/>
<evidence type="ECO:0000313" key="9">
    <source>
        <dbReference type="EMBL" id="QGG81279.1"/>
    </source>
</evidence>
<keyword evidence="10" id="KW-1185">Reference proteome</keyword>
<dbReference type="GO" id="GO:0005886">
    <property type="term" value="C:plasma membrane"/>
    <property type="evidence" value="ECO:0007669"/>
    <property type="project" value="TreeGrafter"/>
</dbReference>
<dbReference type="KEGG" id="llp:GH975_05390"/>
<dbReference type="GO" id="GO:0046872">
    <property type="term" value="F:metal ion binding"/>
    <property type="evidence" value="ECO:0007669"/>
    <property type="project" value="UniProtKB-KW"/>
</dbReference>
<sequence length="144" mass="15880">MRIFSLLGLMMWGAANASVDPLPFADAGQEARFKALVQELRCPKCQNQAIGSSDAPIAQDMRRKVHALMVAGETDEGIIGWLEARYGSFIRYTPQFGGATLWLWLIPPLLLLVGGLIGLRFLRSKQVLTDDDRRAADHLLDADA</sequence>
<dbReference type="Proteomes" id="UP000388235">
    <property type="component" value="Chromosome"/>
</dbReference>
<evidence type="ECO:0000313" key="10">
    <source>
        <dbReference type="Proteomes" id="UP000388235"/>
    </source>
</evidence>
<keyword evidence="7" id="KW-0472">Membrane</keyword>
<evidence type="ECO:0000256" key="5">
    <source>
        <dbReference type="ARBA" id="ARBA00022748"/>
    </source>
</evidence>
<keyword evidence="2 7" id="KW-0349">Heme</keyword>
<evidence type="ECO:0000256" key="4">
    <source>
        <dbReference type="ARBA" id="ARBA00022729"/>
    </source>
</evidence>
<dbReference type="Gene3D" id="1.10.8.640">
    <property type="entry name" value="Cytochrome C biogenesis protein"/>
    <property type="match status" value="1"/>
</dbReference>
<dbReference type="EMBL" id="CP045871">
    <property type="protein sequence ID" value="QGG81279.1"/>
    <property type="molecule type" value="Genomic_DNA"/>
</dbReference>
<dbReference type="InterPro" id="IPR038297">
    <property type="entry name" value="CcmH/CycL/NrfF/Ccl2_sf"/>
</dbReference>
<evidence type="ECO:0000256" key="7">
    <source>
        <dbReference type="RuleBase" id="RU364112"/>
    </source>
</evidence>
<comment type="similarity">
    <text evidence="1 7">Belongs to the CcmH/CycL/Ccl2/NrfF family.</text>
</comment>
<dbReference type="PANTHER" id="PTHR47870:SF1">
    <property type="entry name" value="CYTOCHROME C-TYPE BIOGENESIS PROTEIN CCMH"/>
    <property type="match status" value="1"/>
</dbReference>
<keyword evidence="4 7" id="KW-0732">Signal</keyword>
<proteinExistence type="inferred from homology"/>
<feature type="chain" id="PRO_5024468797" description="Cytochrome c-type biogenesis protein" evidence="7">
    <location>
        <begin position="18"/>
        <end position="144"/>
    </location>
</feature>
<gene>
    <name evidence="9" type="ORF">GH975_05390</name>
</gene>
<dbReference type="GO" id="GO:0017004">
    <property type="term" value="P:cytochrome complex assembly"/>
    <property type="evidence" value="ECO:0007669"/>
    <property type="project" value="UniProtKB-KW"/>
</dbReference>
<keyword evidence="3 7" id="KW-0479">Metal-binding</keyword>
<evidence type="ECO:0000259" key="8">
    <source>
        <dbReference type="Pfam" id="PF03918"/>
    </source>
</evidence>
<dbReference type="CDD" id="cd16378">
    <property type="entry name" value="CcmH_N"/>
    <property type="match status" value="1"/>
</dbReference>
<feature type="transmembrane region" description="Helical" evidence="7">
    <location>
        <begin position="101"/>
        <end position="122"/>
    </location>
</feature>
<dbReference type="InterPro" id="IPR051263">
    <property type="entry name" value="C-type_cytochrome_biogenesis"/>
</dbReference>